<sequence>MAARGYGYYRTVIFSAMFGGYSLYYYNRKTFSFVMPSLVEEIPLDKDDLGLITSSQSAAYAISKFVSGVLSDQMSARWLFSSGLLLVGLVNVVFSWSSTVPVFAALWFLNGLAQGLGWPPCGKVLRKWFEPSQFGTWWAILSTSMNLAGGLGPILATILARSYSWRTALALSGALCVAVSFLCLLLIRNEPADVGLQNLDPTPSEGKKGSSKEESTLQELLLTPYLWVLSTGYLVVFGVKTCCTDWGQFFLIQERGQSALVGSSYMSALEVGGLVGSIAAGYLSDRAMAKAGLSIYGNPRHGLLLFMMAGMTASMYLFRATVTSDSPKVNKEGLVHSRDKDEKARATVSLSLAFLGLSFSAVHTSVPLFCALVPLLDSGPGFFSSLCSSRILLSGLQLFTLLLSSQALQRTSSGSWCWELCLVSPLMVPLPCLEL</sequence>
<dbReference type="Ensembl" id="ENSOART00020059324.1">
    <property type="protein sequence ID" value="ENSOARP00020053552.1"/>
    <property type="gene ID" value="ENSOARG00020012992.2"/>
</dbReference>
<accession>A0AC11E332</accession>
<gene>
    <name evidence="1" type="primary">SLC37A4</name>
</gene>
<name>A0AC11E332_SHEEP</name>
<organism evidence="1">
    <name type="scientific">Ovis aries</name>
    <name type="common">Sheep</name>
    <dbReference type="NCBI Taxonomy" id="9940"/>
    <lineage>
        <taxon>Eukaryota</taxon>
        <taxon>Metazoa</taxon>
        <taxon>Chordata</taxon>
        <taxon>Craniata</taxon>
        <taxon>Vertebrata</taxon>
        <taxon>Euteleostomi</taxon>
        <taxon>Mammalia</taxon>
        <taxon>Eutheria</taxon>
        <taxon>Laurasiatheria</taxon>
        <taxon>Artiodactyla</taxon>
        <taxon>Ruminantia</taxon>
        <taxon>Pecora</taxon>
        <taxon>Bovidae</taxon>
        <taxon>Caprinae</taxon>
        <taxon>Ovis</taxon>
    </lineage>
</organism>
<reference evidence="1" key="2">
    <citation type="submission" date="2025-08" db="UniProtKB">
        <authorList>
            <consortium name="Ensembl"/>
        </authorList>
    </citation>
    <scope>IDENTIFICATION</scope>
</reference>
<protein>
    <submittedName>
        <fullName evidence="1">Solute carrier family 37 member 4</fullName>
    </submittedName>
</protein>
<proteinExistence type="predicted"/>
<reference evidence="1" key="3">
    <citation type="submission" date="2025-09" db="UniProtKB">
        <authorList>
            <consortium name="Ensembl"/>
        </authorList>
    </citation>
    <scope>IDENTIFICATION</scope>
</reference>
<reference evidence="1" key="1">
    <citation type="submission" date="2020-11" db="EMBL/GenBank/DDBJ databases">
        <authorList>
            <person name="Davenport K.M."/>
            <person name="Bickhart D.M."/>
            <person name="Smith T.P.L."/>
            <person name="Murdoch B.M."/>
            <person name="Rosen B.D."/>
        </authorList>
    </citation>
    <scope>NUCLEOTIDE SEQUENCE [LARGE SCALE GENOMIC DNA]</scope>
    <source>
        <strain evidence="1">OAR_USU_Benz2616</strain>
    </source>
</reference>
<evidence type="ECO:0000313" key="1">
    <source>
        <dbReference type="Ensembl" id="ENSOARP00020053552.1"/>
    </source>
</evidence>